<gene>
    <name evidence="1" type="ORF">BHQ21_18215</name>
</gene>
<sequence>MVTPTFDISPSRHAGAVPASRGECLRYRLDVVAASAVDVVHAAGGWLYDRSMAGWEVTVLLPGSCDTRPLRILGLRVADSVSDDEVTESPSQTLAVSAEAFAADPRVRDRVFASLNDRLTEVALWGQGWPLGVNRSMTRAQHVLSAAAQRFKSYALAAAGIPCALVEPTETLLCEASSAGPGSDPVRLD</sequence>
<protein>
    <submittedName>
        <fullName evidence="1">Uncharacterized protein</fullName>
    </submittedName>
</protein>
<comment type="caution">
    <text evidence="1">The sequence shown here is derived from an EMBL/GenBank/DDBJ whole genome shotgun (WGS) entry which is preliminary data.</text>
</comment>
<dbReference type="EMBL" id="MIHC01000033">
    <property type="protein sequence ID" value="ODR04309.1"/>
    <property type="molecule type" value="Genomic_DNA"/>
</dbReference>
<dbReference type="Proteomes" id="UP000094224">
    <property type="component" value="Unassembled WGS sequence"/>
</dbReference>
<keyword evidence="2" id="KW-1185">Reference proteome</keyword>
<dbReference type="RefSeq" id="WP_069401687.1">
    <property type="nucleotide sequence ID" value="NZ_JAYWKZ010000043.1"/>
</dbReference>
<evidence type="ECO:0000313" key="2">
    <source>
        <dbReference type="Proteomes" id="UP000094224"/>
    </source>
</evidence>
<dbReference type="STRING" id="243061.AWC25_06190"/>
<reference evidence="2" key="1">
    <citation type="submission" date="2016-09" db="EMBL/GenBank/DDBJ databases">
        <authorList>
            <person name="Greninger A.L."/>
            <person name="Jerome K.R."/>
            <person name="Mcnair B."/>
            <person name="Wallis C."/>
            <person name="Fang F."/>
        </authorList>
    </citation>
    <scope>NUCLEOTIDE SEQUENCE [LARGE SCALE GENOMIC DNA]</scope>
    <source>
        <strain evidence="2">BC1_M4</strain>
    </source>
</reference>
<name>A0A1E3SQC9_9MYCO</name>
<proteinExistence type="predicted"/>
<organism evidence="1 2">
    <name type="scientific">Mycobacterium sherrisii</name>
    <dbReference type="NCBI Taxonomy" id="243061"/>
    <lineage>
        <taxon>Bacteria</taxon>
        <taxon>Bacillati</taxon>
        <taxon>Actinomycetota</taxon>
        <taxon>Actinomycetes</taxon>
        <taxon>Mycobacteriales</taxon>
        <taxon>Mycobacteriaceae</taxon>
        <taxon>Mycobacterium</taxon>
        <taxon>Mycobacterium simiae complex</taxon>
    </lineage>
</organism>
<evidence type="ECO:0000313" key="1">
    <source>
        <dbReference type="EMBL" id="ODR04309.1"/>
    </source>
</evidence>
<dbReference type="AlphaFoldDB" id="A0A1E3SQC9"/>
<accession>A0A1E3SQC9</accession>